<feature type="domain" description="HAT C-terminal dimerisation" evidence="1">
    <location>
        <begin position="231"/>
        <end position="277"/>
    </location>
</feature>
<dbReference type="EnsemblMetazoa" id="XM_008189738.1">
    <property type="protein sequence ID" value="XP_008187960.1"/>
    <property type="gene ID" value="LOC103310677"/>
</dbReference>
<evidence type="ECO:0000259" key="1">
    <source>
        <dbReference type="Pfam" id="PF05699"/>
    </source>
</evidence>
<dbReference type="AlphaFoldDB" id="A0A8R2B9A5"/>
<name>A0A8R2B9A5_ACYPI</name>
<dbReference type="Pfam" id="PF05699">
    <property type="entry name" value="Dimer_Tnp_hAT"/>
    <property type="match status" value="1"/>
</dbReference>
<dbReference type="PANTHER" id="PTHR46880">
    <property type="entry name" value="RAS-ASSOCIATING DOMAIN-CONTAINING PROTEIN"/>
    <property type="match status" value="1"/>
</dbReference>
<sequence length="328" mass="38165">MFLKVGRVLDVRWVASSSRAVKVVWKMYECLCNHFSSASSDPNRDSKTRAKYSGLRKRLASPEFLLDLGLMCDCLNELSVLSNILQKRSLSLIQAQQHINRSVRVLISFKDLKGEYLTKATNATNDMTFKNIRLEKNSKLININHHQFLTSLVDNLKARLLDNEQDLSILQDMQIIDVSEWPKDINYNNIRYGEYEIKRLCKRFQVNKNDAINGFRQIIDDQTVSFKKVMPEFYNLIQTFPCSTAECERGFSLMNNICTKLRSTLTIKHLASLMFLNVNGPPLDEWELTNYVSSWLVNHKTAEDTRTKKNVNREPETREEKKSLWKIL</sequence>
<dbReference type="GeneID" id="103310677"/>
<dbReference type="RefSeq" id="XP_008187960.1">
    <property type="nucleotide sequence ID" value="XM_008189738.1"/>
</dbReference>
<dbReference type="SUPFAM" id="SSF53098">
    <property type="entry name" value="Ribonuclease H-like"/>
    <property type="match status" value="1"/>
</dbReference>
<dbReference type="PANTHER" id="PTHR46880:SF8">
    <property type="entry name" value="E3 SUMO-PROTEIN LIGASE KIAA1586"/>
    <property type="match status" value="1"/>
</dbReference>
<dbReference type="InterPro" id="IPR012337">
    <property type="entry name" value="RNaseH-like_sf"/>
</dbReference>
<protein>
    <recommendedName>
        <fullName evidence="1">HAT C-terminal dimerisation domain-containing protein</fullName>
    </recommendedName>
</protein>
<accession>A0A8R2B9A5</accession>
<evidence type="ECO:0000313" key="2">
    <source>
        <dbReference type="EnsemblMetazoa" id="XP_008187960.1"/>
    </source>
</evidence>
<dbReference type="GO" id="GO:0046983">
    <property type="term" value="F:protein dimerization activity"/>
    <property type="evidence" value="ECO:0007669"/>
    <property type="project" value="InterPro"/>
</dbReference>
<keyword evidence="3" id="KW-1185">Reference proteome</keyword>
<dbReference type="Proteomes" id="UP000007819">
    <property type="component" value="Unassembled WGS sequence"/>
</dbReference>
<dbReference type="InterPro" id="IPR008906">
    <property type="entry name" value="HATC_C_dom"/>
</dbReference>
<organism evidence="2 3">
    <name type="scientific">Acyrthosiphon pisum</name>
    <name type="common">Pea aphid</name>
    <dbReference type="NCBI Taxonomy" id="7029"/>
    <lineage>
        <taxon>Eukaryota</taxon>
        <taxon>Metazoa</taxon>
        <taxon>Ecdysozoa</taxon>
        <taxon>Arthropoda</taxon>
        <taxon>Hexapoda</taxon>
        <taxon>Insecta</taxon>
        <taxon>Pterygota</taxon>
        <taxon>Neoptera</taxon>
        <taxon>Paraneoptera</taxon>
        <taxon>Hemiptera</taxon>
        <taxon>Sternorrhyncha</taxon>
        <taxon>Aphidomorpha</taxon>
        <taxon>Aphidoidea</taxon>
        <taxon>Aphididae</taxon>
        <taxon>Macrosiphini</taxon>
        <taxon>Acyrthosiphon</taxon>
    </lineage>
</organism>
<evidence type="ECO:0000313" key="3">
    <source>
        <dbReference type="Proteomes" id="UP000007819"/>
    </source>
</evidence>
<reference evidence="2" key="2">
    <citation type="submission" date="2022-06" db="UniProtKB">
        <authorList>
            <consortium name="EnsemblMetazoa"/>
        </authorList>
    </citation>
    <scope>IDENTIFICATION</scope>
</reference>
<reference evidence="3" key="1">
    <citation type="submission" date="2010-06" db="EMBL/GenBank/DDBJ databases">
        <authorList>
            <person name="Jiang H."/>
            <person name="Abraham K."/>
            <person name="Ali S."/>
            <person name="Alsbrooks S.L."/>
            <person name="Anim B.N."/>
            <person name="Anosike U.S."/>
            <person name="Attaway T."/>
            <person name="Bandaranaike D.P."/>
            <person name="Battles P.K."/>
            <person name="Bell S.N."/>
            <person name="Bell A.V."/>
            <person name="Beltran B."/>
            <person name="Bickham C."/>
            <person name="Bustamante Y."/>
            <person name="Caleb T."/>
            <person name="Canada A."/>
            <person name="Cardenas V."/>
            <person name="Carter K."/>
            <person name="Chacko J."/>
            <person name="Chandrabose M.N."/>
            <person name="Chavez D."/>
            <person name="Chavez A."/>
            <person name="Chen L."/>
            <person name="Chu H.-S."/>
            <person name="Claassen K.J."/>
            <person name="Cockrell R."/>
            <person name="Collins M."/>
            <person name="Cooper J.A."/>
            <person name="Cree A."/>
            <person name="Curry S.M."/>
            <person name="Da Y."/>
            <person name="Dao M.D."/>
            <person name="Das B."/>
            <person name="Davila M.-L."/>
            <person name="Davy-Carroll L."/>
            <person name="Denson S."/>
            <person name="Dinh H."/>
            <person name="Ebong V.E."/>
            <person name="Edwards J.R."/>
            <person name="Egan A."/>
            <person name="El-Daye J."/>
            <person name="Escobedo L."/>
            <person name="Fernandez S."/>
            <person name="Fernando P.R."/>
            <person name="Flagg N."/>
            <person name="Forbes L.D."/>
            <person name="Fowler R.G."/>
            <person name="Fu Q."/>
            <person name="Gabisi R.A."/>
            <person name="Ganer J."/>
            <person name="Garbino Pronczuk A."/>
            <person name="Garcia R.M."/>
            <person name="Garner T."/>
            <person name="Garrett T.E."/>
            <person name="Gonzalez D.A."/>
            <person name="Hamid H."/>
            <person name="Hawkins E.S."/>
            <person name="Hirani K."/>
            <person name="Hogues M.E."/>
            <person name="Hollins B."/>
            <person name="Hsiao C.-H."/>
            <person name="Jabil R."/>
            <person name="James M.L."/>
            <person name="Jhangiani S.N."/>
            <person name="Johnson B."/>
            <person name="Johnson Q."/>
            <person name="Joshi V."/>
            <person name="Kalu J.B."/>
            <person name="Kam C."/>
            <person name="Kashfia A."/>
            <person name="Keebler J."/>
            <person name="Kisamo H."/>
            <person name="Kovar C.L."/>
            <person name="Lago L.A."/>
            <person name="Lai C.-Y."/>
            <person name="Laidlaw J."/>
            <person name="Lara F."/>
            <person name="Le T.-K."/>
            <person name="Lee S.L."/>
            <person name="Legall F.H."/>
            <person name="Lemon S.J."/>
            <person name="Lewis L.R."/>
            <person name="Li B."/>
            <person name="Liu Y."/>
            <person name="Liu Y.-S."/>
            <person name="Lopez J."/>
            <person name="Lozado R.J."/>
            <person name="Lu J."/>
            <person name="Madu R.C."/>
            <person name="Maheshwari M."/>
            <person name="Maheshwari R."/>
            <person name="Malloy K."/>
            <person name="Martinez E."/>
            <person name="Mathew T."/>
            <person name="Mercado I.C."/>
            <person name="Mercado C."/>
            <person name="Meyer B."/>
            <person name="Montgomery K."/>
            <person name="Morgan M.B."/>
            <person name="Munidasa M."/>
            <person name="Nazareth L.V."/>
            <person name="Nelson J."/>
            <person name="Ng B.M."/>
            <person name="Nguyen N.B."/>
            <person name="Nguyen P.Q."/>
            <person name="Nguyen T."/>
            <person name="Obregon M."/>
            <person name="Okwuonu G.O."/>
            <person name="Onwere C.G."/>
            <person name="Orozco G."/>
            <person name="Parra A."/>
            <person name="Patel S."/>
            <person name="Patil S."/>
            <person name="Perez A."/>
            <person name="Perez Y."/>
            <person name="Pham C."/>
            <person name="Primus E.L."/>
            <person name="Pu L.-L."/>
            <person name="Puazo M."/>
            <person name="Qin X."/>
            <person name="Quiroz J.B."/>
            <person name="Reese J."/>
            <person name="Richards S."/>
            <person name="Rives C.M."/>
            <person name="Robberts R."/>
            <person name="Ruiz S.J."/>
            <person name="Ruiz M.J."/>
            <person name="Santibanez J."/>
            <person name="Schneider B.W."/>
            <person name="Sisson I."/>
            <person name="Smith M."/>
            <person name="Sodergren E."/>
            <person name="Song X.-Z."/>
            <person name="Song B.B."/>
            <person name="Summersgill H."/>
            <person name="Thelus R."/>
            <person name="Thornton R.D."/>
            <person name="Trejos Z.Y."/>
            <person name="Usmani K."/>
            <person name="Vattathil S."/>
            <person name="Villasana D."/>
            <person name="Walker D.L."/>
            <person name="Wang S."/>
            <person name="Wang K."/>
            <person name="White C.S."/>
            <person name="Williams A.C."/>
            <person name="Williamson J."/>
            <person name="Wilson K."/>
            <person name="Woghiren I.O."/>
            <person name="Woodworth J.R."/>
            <person name="Worley K.C."/>
            <person name="Wright R.A."/>
            <person name="Wu W."/>
            <person name="Young L."/>
            <person name="Zhang L."/>
            <person name="Zhang J."/>
            <person name="Zhu Y."/>
            <person name="Muzny D.M."/>
            <person name="Weinstock G."/>
            <person name="Gibbs R.A."/>
        </authorList>
    </citation>
    <scope>NUCLEOTIDE SEQUENCE [LARGE SCALE GENOMIC DNA]</scope>
    <source>
        <strain evidence="3">LSR1</strain>
    </source>
</reference>
<dbReference type="KEGG" id="api:103310677"/>
<proteinExistence type="predicted"/>
<dbReference type="OrthoDB" id="8909466at2759"/>